<dbReference type="AlphaFoldDB" id="A0A246GFV0"/>
<accession>A0A246GFV0</accession>
<reference evidence="3 4" key="1">
    <citation type="journal article" date="2017" name="Infect. Genet. Evol.">
        <title>Comparative genome analysis of fish pathogen Flavobacterium columnare reveals extensive sequence diversity within the species.</title>
        <authorList>
            <person name="Kayansamruaj P."/>
            <person name="Dong H.T."/>
            <person name="Hirono I."/>
            <person name="Kondo H."/>
            <person name="Senapin S."/>
            <person name="Rodkhum C."/>
        </authorList>
    </citation>
    <scope>NUCLEOTIDE SEQUENCE [LARGE SCALE GENOMIC DNA]</scope>
    <source>
        <strain evidence="3 4">1215</strain>
    </source>
</reference>
<evidence type="ECO:0000259" key="2">
    <source>
        <dbReference type="Pfam" id="PF18925"/>
    </source>
</evidence>
<proteinExistence type="predicted"/>
<comment type="caution">
    <text evidence="3">The sequence shown here is derived from an EMBL/GenBank/DDBJ whole genome shotgun (WGS) entry which is preliminary data.</text>
</comment>
<evidence type="ECO:0000313" key="3">
    <source>
        <dbReference type="EMBL" id="OWP83013.1"/>
    </source>
</evidence>
<evidence type="ECO:0000256" key="1">
    <source>
        <dbReference type="SAM" id="MobiDB-lite"/>
    </source>
</evidence>
<evidence type="ECO:0000313" key="4">
    <source>
        <dbReference type="Proteomes" id="UP000197768"/>
    </source>
</evidence>
<sequence>AKGSPAEEKPKSKKEESGLLNPISEALGEIWDWVETQGTALRDKPHTIEIPEGKSPAIVGKTKGVKKEEKKTTGKCPNCDKDITVAELRQIFTKADDNKLKQIADTYNKYMKDLNMNTCWNKAHFFAQAAVESGLSFTLKKGESFDYLADDLYKGRLNPKTNKYKIIFSYFYKNSESYLYGRKEEFKNHKKITTQKANQVMIANLAYGPNSTMGKILGNTGKEDGWNFRGKGCIQLTGRGNYEAANKYTLKYENVNILNNSDAVATDIKIAVLTSMAFFDYNKINKIANGTKNVKGKICPKVGNDVTLANGSSNYSEKQEVFDEKTSKIFKIDSCNFTESEQSNNKPFIIRLVRKWQTNNSTIGEFTIDDTDIKGYILEEKGPDTTTSGKEQRIPVGTYNLVWHNGTKFKDVLKVYNSEVPLSRAILIHKGNSAEDTEGCLLPGTSKGVDKVIDSKTMFDKIKAEAKKRGLTNSKLIITANYEN</sequence>
<dbReference type="Proteomes" id="UP000197768">
    <property type="component" value="Unassembled WGS sequence"/>
</dbReference>
<dbReference type="Pfam" id="PF18925">
    <property type="entry name" value="DUF5675"/>
    <property type="match status" value="1"/>
</dbReference>
<gene>
    <name evidence="3" type="ORF">BWK59_12800</name>
</gene>
<dbReference type="RefSeq" id="WP_235819801.1">
    <property type="nucleotide sequence ID" value="NZ_MTCZ01000187.1"/>
</dbReference>
<dbReference type="Gene3D" id="1.10.530.10">
    <property type="match status" value="1"/>
</dbReference>
<feature type="domain" description="DUF5675" evidence="2">
    <location>
        <begin position="352"/>
        <end position="466"/>
    </location>
</feature>
<protein>
    <recommendedName>
        <fullName evidence="2">DUF5675 domain-containing protein</fullName>
    </recommendedName>
</protein>
<feature type="region of interest" description="Disordered" evidence="1">
    <location>
        <begin position="1"/>
        <end position="20"/>
    </location>
</feature>
<feature type="non-terminal residue" evidence="3">
    <location>
        <position position="1"/>
    </location>
</feature>
<organism evidence="3 4">
    <name type="scientific">Flavobacterium davisii</name>
    <dbReference type="NCBI Taxonomy" id="2906077"/>
    <lineage>
        <taxon>Bacteria</taxon>
        <taxon>Pseudomonadati</taxon>
        <taxon>Bacteroidota</taxon>
        <taxon>Flavobacteriia</taxon>
        <taxon>Flavobacteriales</taxon>
        <taxon>Flavobacteriaceae</taxon>
        <taxon>Flavobacterium</taxon>
    </lineage>
</organism>
<dbReference type="SUPFAM" id="SSF53955">
    <property type="entry name" value="Lysozyme-like"/>
    <property type="match status" value="1"/>
</dbReference>
<name>A0A246GFV0_9FLAO</name>
<dbReference type="EMBL" id="MTCZ01000187">
    <property type="protein sequence ID" value="OWP83013.1"/>
    <property type="molecule type" value="Genomic_DNA"/>
</dbReference>
<feature type="compositionally biased region" description="Basic and acidic residues" evidence="1">
    <location>
        <begin position="1"/>
        <end position="17"/>
    </location>
</feature>
<dbReference type="InterPro" id="IPR043732">
    <property type="entry name" value="DUF5675"/>
</dbReference>
<dbReference type="InterPro" id="IPR023346">
    <property type="entry name" value="Lysozyme-like_dom_sf"/>
</dbReference>